<gene>
    <name evidence="6" type="ORF">H3Z83_04695</name>
</gene>
<evidence type="ECO:0000256" key="2">
    <source>
        <dbReference type="ARBA" id="ARBA00022723"/>
    </source>
</evidence>
<dbReference type="PANTHER" id="PTHR46233">
    <property type="entry name" value="HYDROXYACYLGLUTATHIONE HYDROLASE GLOC"/>
    <property type="match status" value="1"/>
</dbReference>
<dbReference type="EMBL" id="JACGLS010000001">
    <property type="protein sequence ID" value="MBA6155821.1"/>
    <property type="molecule type" value="Genomic_DNA"/>
</dbReference>
<feature type="domain" description="Metallo-beta-lactamase" evidence="5">
    <location>
        <begin position="11"/>
        <end position="186"/>
    </location>
</feature>
<comment type="caution">
    <text evidence="6">The sequence shown here is derived from an EMBL/GenBank/DDBJ whole genome shotgun (WGS) entry which is preliminary data.</text>
</comment>
<dbReference type="Pfam" id="PF00753">
    <property type="entry name" value="Lactamase_B"/>
    <property type="match status" value="1"/>
</dbReference>
<dbReference type="AlphaFoldDB" id="A0A839AQ45"/>
<evidence type="ECO:0000256" key="3">
    <source>
        <dbReference type="ARBA" id="ARBA00022801"/>
    </source>
</evidence>
<protein>
    <submittedName>
        <fullName evidence="6">MBL fold metallo-hydrolase</fullName>
    </submittedName>
</protein>
<dbReference type="SUPFAM" id="SSF56281">
    <property type="entry name" value="Metallo-hydrolase/oxidoreductase"/>
    <property type="match status" value="1"/>
</dbReference>
<organism evidence="6 7">
    <name type="scientific">Tenacibaculum pelagium</name>
    <dbReference type="NCBI Taxonomy" id="2759527"/>
    <lineage>
        <taxon>Bacteria</taxon>
        <taxon>Pseudomonadati</taxon>
        <taxon>Bacteroidota</taxon>
        <taxon>Flavobacteriia</taxon>
        <taxon>Flavobacteriales</taxon>
        <taxon>Flavobacteriaceae</taxon>
        <taxon>Tenacibaculum</taxon>
    </lineage>
</organism>
<dbReference type="InterPro" id="IPR051453">
    <property type="entry name" value="MBL_Glyoxalase_II"/>
</dbReference>
<keyword evidence="3 6" id="KW-0378">Hydrolase</keyword>
<sequence>MNIERVISHWTTNTYYIESNGESVIIDASDIAIKEFVAIRPKNIIITHGHVDHIEVLKDLRNEYQCDVVIQEEGQLMLTDPMMNTSGFFPQFKAISCKEAEVVFKGEEFSFKIGEREFKTIHTPGHSPDSSIFYCEEEKLLIAGDLIFENSIGRSDFMHSNTEHHLKNVVKVLDFFDDDYTVLSGHGNPFVLGKAKKDIMSVVNWVANQEQIIL</sequence>
<keyword evidence="4" id="KW-0862">Zinc</keyword>
<keyword evidence="2" id="KW-0479">Metal-binding</keyword>
<proteinExistence type="predicted"/>
<reference evidence="6 7" key="1">
    <citation type="submission" date="2020-07" db="EMBL/GenBank/DDBJ databases">
        <title>Bacterium isolated from marine sediment.</title>
        <authorList>
            <person name="Shang D."/>
            <person name="Du Z.-J."/>
        </authorList>
    </citation>
    <scope>NUCLEOTIDE SEQUENCE [LARGE SCALE GENOMIC DNA]</scope>
    <source>
        <strain evidence="6 7">S7007</strain>
    </source>
</reference>
<dbReference type="RefSeq" id="WP_182124299.1">
    <property type="nucleotide sequence ID" value="NZ_JACGLS010000001.1"/>
</dbReference>
<dbReference type="InterPro" id="IPR001279">
    <property type="entry name" value="Metallo-B-lactamas"/>
</dbReference>
<dbReference type="CDD" id="cd06262">
    <property type="entry name" value="metallo-hydrolase-like_MBL-fold"/>
    <property type="match status" value="1"/>
</dbReference>
<evidence type="ECO:0000259" key="5">
    <source>
        <dbReference type="SMART" id="SM00849"/>
    </source>
</evidence>
<evidence type="ECO:0000313" key="6">
    <source>
        <dbReference type="EMBL" id="MBA6155821.1"/>
    </source>
</evidence>
<dbReference type="PANTHER" id="PTHR46233:SF3">
    <property type="entry name" value="HYDROXYACYLGLUTATHIONE HYDROLASE GLOC"/>
    <property type="match status" value="1"/>
</dbReference>
<dbReference type="GO" id="GO:0046872">
    <property type="term" value="F:metal ion binding"/>
    <property type="evidence" value="ECO:0007669"/>
    <property type="project" value="UniProtKB-KW"/>
</dbReference>
<evidence type="ECO:0000256" key="4">
    <source>
        <dbReference type="ARBA" id="ARBA00022833"/>
    </source>
</evidence>
<keyword evidence="7" id="KW-1185">Reference proteome</keyword>
<dbReference type="GO" id="GO:0016787">
    <property type="term" value="F:hydrolase activity"/>
    <property type="evidence" value="ECO:0007669"/>
    <property type="project" value="UniProtKB-KW"/>
</dbReference>
<evidence type="ECO:0000256" key="1">
    <source>
        <dbReference type="ARBA" id="ARBA00001947"/>
    </source>
</evidence>
<dbReference type="SMART" id="SM00849">
    <property type="entry name" value="Lactamase_B"/>
    <property type="match status" value="1"/>
</dbReference>
<name>A0A839AQ45_9FLAO</name>
<comment type="cofactor">
    <cofactor evidence="1">
        <name>Zn(2+)</name>
        <dbReference type="ChEBI" id="CHEBI:29105"/>
    </cofactor>
</comment>
<accession>A0A839AQ45</accession>
<evidence type="ECO:0000313" key="7">
    <source>
        <dbReference type="Proteomes" id="UP000563906"/>
    </source>
</evidence>
<dbReference type="Gene3D" id="3.60.15.10">
    <property type="entry name" value="Ribonuclease Z/Hydroxyacylglutathione hydrolase-like"/>
    <property type="match status" value="1"/>
</dbReference>
<dbReference type="Proteomes" id="UP000563906">
    <property type="component" value="Unassembled WGS sequence"/>
</dbReference>
<dbReference type="InterPro" id="IPR036866">
    <property type="entry name" value="RibonucZ/Hydroxyglut_hydro"/>
</dbReference>